<evidence type="ECO:0000313" key="4">
    <source>
        <dbReference type="Proteomes" id="UP000034491"/>
    </source>
</evidence>
<dbReference type="Proteomes" id="UP000034491">
    <property type="component" value="Unassembled WGS sequence"/>
</dbReference>
<reference evidence="3 4" key="1">
    <citation type="submission" date="2015-03" db="EMBL/GenBank/DDBJ databases">
        <title>Genome sequence of Kiloniella sp. P1-1, isolated from the gut microflora of Pacific white shrimp, Penaeus vannamei.</title>
        <authorList>
            <person name="Shao Z."/>
            <person name="Wang L."/>
            <person name="Li X."/>
        </authorList>
    </citation>
    <scope>NUCLEOTIDE SEQUENCE [LARGE SCALE GENOMIC DNA]</scope>
    <source>
        <strain evidence="3 4">P1-1</strain>
    </source>
</reference>
<evidence type="ECO:0000256" key="1">
    <source>
        <dbReference type="SAM" id="Phobius"/>
    </source>
</evidence>
<feature type="domain" description="Potassium channel" evidence="2">
    <location>
        <begin position="222"/>
        <end position="295"/>
    </location>
</feature>
<dbReference type="RefSeq" id="WP_046506584.1">
    <property type="nucleotide sequence ID" value="NZ_LANI01000009.1"/>
</dbReference>
<comment type="caution">
    <text evidence="3">The sequence shown here is derived from an EMBL/GenBank/DDBJ whole genome shotgun (WGS) entry which is preliminary data.</text>
</comment>
<feature type="transmembrane region" description="Helical" evidence="1">
    <location>
        <begin position="65"/>
        <end position="85"/>
    </location>
</feature>
<dbReference type="InterPro" id="IPR013099">
    <property type="entry name" value="K_chnl_dom"/>
</dbReference>
<feature type="transmembrane region" description="Helical" evidence="1">
    <location>
        <begin position="179"/>
        <end position="197"/>
    </location>
</feature>
<dbReference type="Pfam" id="PF07885">
    <property type="entry name" value="Ion_trans_2"/>
    <property type="match status" value="1"/>
</dbReference>
<feature type="transmembrane region" description="Helical" evidence="1">
    <location>
        <begin position="154"/>
        <end position="172"/>
    </location>
</feature>
<dbReference type="SUPFAM" id="SSF81324">
    <property type="entry name" value="Voltage-gated potassium channels"/>
    <property type="match status" value="1"/>
</dbReference>
<feature type="transmembrane region" description="Helical" evidence="1">
    <location>
        <begin position="203"/>
        <end position="222"/>
    </location>
</feature>
<feature type="transmembrane region" description="Helical" evidence="1">
    <location>
        <begin position="242"/>
        <end position="261"/>
    </location>
</feature>
<dbReference type="EMBL" id="LANI01000009">
    <property type="protein sequence ID" value="KKJ76826.1"/>
    <property type="molecule type" value="Genomic_DNA"/>
</dbReference>
<keyword evidence="1" id="KW-0472">Membrane</keyword>
<keyword evidence="4" id="KW-1185">Reference proteome</keyword>
<evidence type="ECO:0000259" key="2">
    <source>
        <dbReference type="Pfam" id="PF07885"/>
    </source>
</evidence>
<protein>
    <recommendedName>
        <fullName evidence="2">Potassium channel domain-containing protein</fullName>
    </recommendedName>
</protein>
<keyword evidence="1" id="KW-0812">Transmembrane</keyword>
<dbReference type="STRING" id="1549748.WH95_10300"/>
<feature type="transmembrane region" description="Helical" evidence="1">
    <location>
        <begin position="273"/>
        <end position="296"/>
    </location>
</feature>
<dbReference type="Gene3D" id="1.10.287.70">
    <property type="match status" value="1"/>
</dbReference>
<organism evidence="3 4">
    <name type="scientific">Kiloniella litopenaei</name>
    <dbReference type="NCBI Taxonomy" id="1549748"/>
    <lineage>
        <taxon>Bacteria</taxon>
        <taxon>Pseudomonadati</taxon>
        <taxon>Pseudomonadota</taxon>
        <taxon>Alphaproteobacteria</taxon>
        <taxon>Rhodospirillales</taxon>
        <taxon>Kiloniellaceae</taxon>
        <taxon>Kiloniella</taxon>
    </lineage>
</organism>
<accession>A0A0M2R586</accession>
<feature type="transmembrane region" description="Helical" evidence="1">
    <location>
        <begin position="91"/>
        <end position="108"/>
    </location>
</feature>
<dbReference type="AlphaFoldDB" id="A0A0M2R586"/>
<name>A0A0M2R586_9PROT</name>
<proteinExistence type="predicted"/>
<keyword evidence="1" id="KW-1133">Transmembrane helix</keyword>
<evidence type="ECO:0000313" key="3">
    <source>
        <dbReference type="EMBL" id="KKJ76826.1"/>
    </source>
</evidence>
<feature type="transmembrane region" description="Helical" evidence="1">
    <location>
        <begin position="129"/>
        <end position="148"/>
    </location>
</feature>
<sequence>MMPTVKRGSWKAAGFTAFIFLLVALAIGSVNFVQFIIYFSAVVLNVVYLHSVFPGSRFFSISVANFIALYTCLFSFFVTANFSFVSGELLSIGYFMPILGFFTGIWVNRKNIKSVVVEHHKNAKGLTVGSVRWLLPISLIGVATFFVPENAVPVLWGDIIFLVSMGCITLVVSVVSKDVATFLLEAGLLFEAFFLRIEMLVMPAFAFLTFYSMNVMVFGFLYRIIDHYSTVTHFSIQGEVRAISFIESLYFSIITLSTVGYGDIIPVTDGIKAVVSIQIVVSVMLLLFGFSEIMSYSRSRPGKRDRT</sequence>
<gene>
    <name evidence="3" type="ORF">WH95_10300</name>
</gene>